<keyword evidence="2" id="KW-1185">Reference proteome</keyword>
<dbReference type="EMBL" id="CAJHNH020005252">
    <property type="protein sequence ID" value="CAG5132314.1"/>
    <property type="molecule type" value="Genomic_DNA"/>
</dbReference>
<reference evidence="1" key="1">
    <citation type="submission" date="2021-04" db="EMBL/GenBank/DDBJ databases">
        <authorList>
            <consortium name="Molecular Ecology Group"/>
        </authorList>
    </citation>
    <scope>NUCLEOTIDE SEQUENCE</scope>
</reference>
<evidence type="ECO:0000313" key="1">
    <source>
        <dbReference type="EMBL" id="CAG5132314.1"/>
    </source>
</evidence>
<sequence length="123" mass="14223">RRRNTKDDREQTLRRFQSYKSDRTETVKSNTVSTMTDTCHENSSVRNQYNNQYSTDNHQVNVGGGYYNFVPSISETPAMFSGHDSPMTENTQKYQEHLNDVPASNNTALAVRPEKLKYDKHTN</sequence>
<protein>
    <submittedName>
        <fullName evidence="1">Uncharacterized protein</fullName>
    </submittedName>
</protein>
<organism evidence="1 2">
    <name type="scientific">Candidula unifasciata</name>
    <dbReference type="NCBI Taxonomy" id="100452"/>
    <lineage>
        <taxon>Eukaryota</taxon>
        <taxon>Metazoa</taxon>
        <taxon>Spiralia</taxon>
        <taxon>Lophotrochozoa</taxon>
        <taxon>Mollusca</taxon>
        <taxon>Gastropoda</taxon>
        <taxon>Heterobranchia</taxon>
        <taxon>Euthyneura</taxon>
        <taxon>Panpulmonata</taxon>
        <taxon>Eupulmonata</taxon>
        <taxon>Stylommatophora</taxon>
        <taxon>Helicina</taxon>
        <taxon>Helicoidea</taxon>
        <taxon>Geomitridae</taxon>
        <taxon>Candidula</taxon>
    </lineage>
</organism>
<feature type="non-terminal residue" evidence="1">
    <location>
        <position position="1"/>
    </location>
</feature>
<dbReference type="AlphaFoldDB" id="A0A8S3ZSA4"/>
<accession>A0A8S3ZSA4</accession>
<feature type="non-terminal residue" evidence="1">
    <location>
        <position position="123"/>
    </location>
</feature>
<proteinExistence type="predicted"/>
<evidence type="ECO:0000313" key="2">
    <source>
        <dbReference type="Proteomes" id="UP000678393"/>
    </source>
</evidence>
<name>A0A8S3ZSA4_9EUPU</name>
<comment type="caution">
    <text evidence="1">The sequence shown here is derived from an EMBL/GenBank/DDBJ whole genome shotgun (WGS) entry which is preliminary data.</text>
</comment>
<dbReference type="Proteomes" id="UP000678393">
    <property type="component" value="Unassembled WGS sequence"/>
</dbReference>
<gene>
    <name evidence="1" type="ORF">CUNI_LOCUS17872</name>
</gene>